<dbReference type="FunFam" id="3.40.50.1820:FF:000003">
    <property type="entry name" value="Dipeptidyl peptidase 4"/>
    <property type="match status" value="1"/>
</dbReference>
<keyword evidence="6 14" id="KW-0812">Transmembrane</keyword>
<dbReference type="GeneID" id="33555568"/>
<dbReference type="Pfam" id="PF00326">
    <property type="entry name" value="Peptidase_S9"/>
    <property type="match status" value="1"/>
</dbReference>
<feature type="domain" description="Dipeptidylpeptidase IV N-terminal" evidence="16">
    <location>
        <begin position="217"/>
        <end position="603"/>
    </location>
</feature>
<dbReference type="Gene3D" id="2.140.10.30">
    <property type="entry name" value="Dipeptidylpeptidase IV, N-terminal domain"/>
    <property type="match status" value="1"/>
</dbReference>
<feature type="region of interest" description="Disordered" evidence="13">
    <location>
        <begin position="1"/>
        <end position="74"/>
    </location>
</feature>
<dbReference type="PANTHER" id="PTHR11731:SF200">
    <property type="entry name" value="DIPEPTIDYL PEPTIDASE 10, ISOFORM B"/>
    <property type="match status" value="1"/>
</dbReference>
<keyword evidence="12" id="KW-0325">Glycoprotein</keyword>
<accession>A0A1Y1UM67</accession>
<evidence type="ECO:0000313" key="17">
    <source>
        <dbReference type="EMBL" id="ORX39140.1"/>
    </source>
</evidence>
<evidence type="ECO:0000256" key="9">
    <source>
        <dbReference type="ARBA" id="ARBA00022968"/>
    </source>
</evidence>
<feature type="transmembrane region" description="Helical" evidence="14">
    <location>
        <begin position="108"/>
        <end position="130"/>
    </location>
</feature>
<keyword evidence="11 14" id="KW-0472">Membrane</keyword>
<evidence type="ECO:0000256" key="13">
    <source>
        <dbReference type="SAM" id="MobiDB-lite"/>
    </source>
</evidence>
<dbReference type="PANTHER" id="PTHR11731">
    <property type="entry name" value="PROTEASE FAMILY S9B,C DIPEPTIDYL-PEPTIDASE IV-RELATED"/>
    <property type="match status" value="1"/>
</dbReference>
<dbReference type="InterPro" id="IPR001375">
    <property type="entry name" value="Peptidase_S9_cat"/>
</dbReference>
<evidence type="ECO:0000256" key="2">
    <source>
        <dbReference type="ARBA" id="ARBA00006150"/>
    </source>
</evidence>
<dbReference type="RefSeq" id="XP_021873003.1">
    <property type="nucleotide sequence ID" value="XM_022013760.1"/>
</dbReference>
<dbReference type="GO" id="GO:0005886">
    <property type="term" value="C:plasma membrane"/>
    <property type="evidence" value="ECO:0007669"/>
    <property type="project" value="TreeGrafter"/>
</dbReference>
<comment type="similarity">
    <text evidence="2">Belongs to the peptidase S9B family.</text>
</comment>
<keyword evidence="9" id="KW-0735">Signal-anchor</keyword>
<organism evidence="17 18">
    <name type="scientific">Kockovaella imperatae</name>
    <dbReference type="NCBI Taxonomy" id="4999"/>
    <lineage>
        <taxon>Eukaryota</taxon>
        <taxon>Fungi</taxon>
        <taxon>Dikarya</taxon>
        <taxon>Basidiomycota</taxon>
        <taxon>Agaricomycotina</taxon>
        <taxon>Tremellomycetes</taxon>
        <taxon>Tremellales</taxon>
        <taxon>Cuniculitremaceae</taxon>
        <taxon>Kockovaella</taxon>
    </lineage>
</organism>
<dbReference type="InterPro" id="IPR050278">
    <property type="entry name" value="Serine_Prot_S9B/DPPIV"/>
</dbReference>
<dbReference type="SUPFAM" id="SSF53474">
    <property type="entry name" value="alpha/beta-Hydrolases"/>
    <property type="match status" value="1"/>
</dbReference>
<evidence type="ECO:0000256" key="6">
    <source>
        <dbReference type="ARBA" id="ARBA00022692"/>
    </source>
</evidence>
<keyword evidence="18" id="KW-1185">Reference proteome</keyword>
<dbReference type="InterPro" id="IPR029058">
    <property type="entry name" value="AB_hydrolase_fold"/>
</dbReference>
<dbReference type="Pfam" id="PF00930">
    <property type="entry name" value="DPPIV_N"/>
    <property type="match status" value="1"/>
</dbReference>
<evidence type="ECO:0000256" key="12">
    <source>
        <dbReference type="ARBA" id="ARBA00023180"/>
    </source>
</evidence>
<keyword evidence="10 14" id="KW-1133">Transmembrane helix</keyword>
<evidence type="ECO:0000256" key="3">
    <source>
        <dbReference type="ARBA" id="ARBA00022438"/>
    </source>
</evidence>
<dbReference type="GO" id="GO:0004177">
    <property type="term" value="F:aminopeptidase activity"/>
    <property type="evidence" value="ECO:0007669"/>
    <property type="project" value="UniProtKB-KW"/>
</dbReference>
<dbReference type="GO" id="GO:0006508">
    <property type="term" value="P:proteolysis"/>
    <property type="evidence" value="ECO:0007669"/>
    <property type="project" value="UniProtKB-KW"/>
</dbReference>
<keyword evidence="4" id="KW-0926">Vacuole</keyword>
<evidence type="ECO:0000259" key="16">
    <source>
        <dbReference type="Pfam" id="PF00930"/>
    </source>
</evidence>
<dbReference type="GO" id="GO:0008236">
    <property type="term" value="F:serine-type peptidase activity"/>
    <property type="evidence" value="ECO:0007669"/>
    <property type="project" value="UniProtKB-KW"/>
</dbReference>
<evidence type="ECO:0000256" key="10">
    <source>
        <dbReference type="ARBA" id="ARBA00022989"/>
    </source>
</evidence>
<dbReference type="InterPro" id="IPR002469">
    <property type="entry name" value="Peptidase_S9B_N"/>
</dbReference>
<dbReference type="AlphaFoldDB" id="A0A1Y1UM67"/>
<feature type="compositionally biased region" description="Basic and acidic residues" evidence="13">
    <location>
        <begin position="33"/>
        <end position="43"/>
    </location>
</feature>
<protein>
    <submittedName>
        <fullName evidence="17">Dipeptidyl-peptidase</fullName>
    </submittedName>
</protein>
<feature type="compositionally biased region" description="Basic and acidic residues" evidence="13">
    <location>
        <begin position="56"/>
        <end position="74"/>
    </location>
</feature>
<gene>
    <name evidence="17" type="ORF">BD324DRAFT_587977</name>
</gene>
<dbReference type="OrthoDB" id="16520at2759"/>
<dbReference type="STRING" id="4999.A0A1Y1UM67"/>
<evidence type="ECO:0000256" key="7">
    <source>
        <dbReference type="ARBA" id="ARBA00022801"/>
    </source>
</evidence>
<comment type="subcellular location">
    <subcellularLocation>
        <location evidence="1">Vacuole membrane</location>
        <topology evidence="1">Single-pass type II membrane protein</topology>
    </subcellularLocation>
</comment>
<dbReference type="Gene3D" id="3.40.50.1820">
    <property type="entry name" value="alpha/beta hydrolase"/>
    <property type="match status" value="1"/>
</dbReference>
<dbReference type="GO" id="GO:0008239">
    <property type="term" value="F:dipeptidyl-peptidase activity"/>
    <property type="evidence" value="ECO:0007669"/>
    <property type="project" value="TreeGrafter"/>
</dbReference>
<keyword evidence="8" id="KW-0720">Serine protease</keyword>
<keyword evidence="7" id="KW-0378">Hydrolase</keyword>
<evidence type="ECO:0000256" key="4">
    <source>
        <dbReference type="ARBA" id="ARBA00022554"/>
    </source>
</evidence>
<reference evidence="17 18" key="1">
    <citation type="submission" date="2017-03" db="EMBL/GenBank/DDBJ databases">
        <title>Widespread Adenine N6-methylation of Active Genes in Fungi.</title>
        <authorList>
            <consortium name="DOE Joint Genome Institute"/>
            <person name="Mondo S.J."/>
            <person name="Dannebaum R.O."/>
            <person name="Kuo R.C."/>
            <person name="Louie K.B."/>
            <person name="Bewick A.J."/>
            <person name="Labutti K."/>
            <person name="Haridas S."/>
            <person name="Kuo A."/>
            <person name="Salamov A."/>
            <person name="Ahrendt S.R."/>
            <person name="Lau R."/>
            <person name="Bowen B.P."/>
            <person name="Lipzen A."/>
            <person name="Sullivan W."/>
            <person name="Andreopoulos W.B."/>
            <person name="Clum A."/>
            <person name="Lindquist E."/>
            <person name="Daum C."/>
            <person name="Northen T.R."/>
            <person name="Ramamoorthy G."/>
            <person name="Schmitz R.J."/>
            <person name="Gryganskyi A."/>
            <person name="Culley D."/>
            <person name="Magnuson J."/>
            <person name="James T.Y."/>
            <person name="O'Malley M.A."/>
            <person name="Stajich J.E."/>
            <person name="Spatafora J.W."/>
            <person name="Visel A."/>
            <person name="Grigoriev I.V."/>
        </authorList>
    </citation>
    <scope>NUCLEOTIDE SEQUENCE [LARGE SCALE GENOMIC DNA]</scope>
    <source>
        <strain evidence="17 18">NRRL Y-17943</strain>
    </source>
</reference>
<feature type="domain" description="Peptidase S9 prolyl oligopeptidase catalytic" evidence="15">
    <location>
        <begin position="688"/>
        <end position="883"/>
    </location>
</feature>
<evidence type="ECO:0000256" key="11">
    <source>
        <dbReference type="ARBA" id="ARBA00023136"/>
    </source>
</evidence>
<proteinExistence type="inferred from homology"/>
<dbReference type="GO" id="GO:0005774">
    <property type="term" value="C:vacuolar membrane"/>
    <property type="evidence" value="ECO:0007669"/>
    <property type="project" value="UniProtKB-SubCell"/>
</dbReference>
<dbReference type="Proteomes" id="UP000193218">
    <property type="component" value="Unassembled WGS sequence"/>
</dbReference>
<sequence length="896" mass="100428">MPGPKYTSVPEADAPFDLPRLSSVSGSAGEPPLGHEEERRRLDEDGDGSSDSDSDIVYRDNLDVEPFSDEKQARVDNRFQDEPTMEYGEEGFSAESRRLRPRKKSRRVLAALLAIVLSSAMVGVLAGWGYSAPSYSAKSGNKHITLDHIINGTFAAKTTTINWVKEASDGTFSTIDSDHNILLSSVHNTSDTTILVDSSLVLDGQGSQLHWSSWSLSADMQYVLFQVDYVKQWRHSSHANYYLHRLSDHVTFPLNPPQHPPVISKVVWAPLGHALSYVMNNNLYVVPEDQLAGSDPMAIQVTDDGSSVIFNGVPDWVYEEEVYTSDFTLWWSPDADTVAYLRMDEDKVREYKLEYWNPTNDAFSSNQYPTELDMKYPKPGTPNPYVSVHTFSLQSYAQSHIIDEAKRSLSWPEQLDQDDQVITEVSWVGQKSLLVKEVDRASKRGNVILFTDGANEGKIVRKLGKDGEQGDDGWVDQRLEVRAVPGWTTDGYLDIIPNQGYDHIALFSPLDASEPIWLTSGEWEVERVVGLNTTTGQVYFVAANPSIDRHLYSVPLPTSSNFADYTQDMVALTDTSNPGVYDVSMSPGAGYYLLSYKGPEVPYQRLKEVDHGGLDVMINDNQALNTTLSEFMRPVIVHSTISNDGYDLNMMEIRPTGLDTSGRKRYPVLLSVYGGPGSQQVNNVFKRDWVHYLACEKKYIIVVIDPRGTGFKGRNHRNPVRDNLGHYEVLDFIKTAGELSQRSYVDSKRIGIWGWSYGGYITLKTLEAASGAFSLGVAVAPVTDWMLYDSIYTERYMSTPSSNAAGYISSSVNNVTAFGSVDLAWAHGSGDDNVHYGHTAELLDKLTQEHVRGWRFRMFTDSDHSMNKREAYKELYIWMTSYIEEKWGRGGTIRHG</sequence>
<dbReference type="SUPFAM" id="SSF82171">
    <property type="entry name" value="DPP6 N-terminal domain-like"/>
    <property type="match status" value="1"/>
</dbReference>
<comment type="caution">
    <text evidence="17">The sequence shown here is derived from an EMBL/GenBank/DDBJ whole genome shotgun (WGS) entry which is preliminary data.</text>
</comment>
<dbReference type="InParanoid" id="A0A1Y1UM67"/>
<keyword evidence="5" id="KW-0645">Protease</keyword>
<keyword evidence="3" id="KW-0031">Aminopeptidase</keyword>
<evidence type="ECO:0000256" key="1">
    <source>
        <dbReference type="ARBA" id="ARBA00004576"/>
    </source>
</evidence>
<name>A0A1Y1UM67_9TREE</name>
<feature type="compositionally biased region" description="Acidic residues" evidence="13">
    <location>
        <begin position="44"/>
        <end position="54"/>
    </location>
</feature>
<evidence type="ECO:0000256" key="5">
    <source>
        <dbReference type="ARBA" id="ARBA00022670"/>
    </source>
</evidence>
<dbReference type="EMBL" id="NBSH01000003">
    <property type="protein sequence ID" value="ORX39140.1"/>
    <property type="molecule type" value="Genomic_DNA"/>
</dbReference>
<evidence type="ECO:0000313" key="18">
    <source>
        <dbReference type="Proteomes" id="UP000193218"/>
    </source>
</evidence>
<evidence type="ECO:0000256" key="8">
    <source>
        <dbReference type="ARBA" id="ARBA00022825"/>
    </source>
</evidence>
<evidence type="ECO:0000256" key="14">
    <source>
        <dbReference type="SAM" id="Phobius"/>
    </source>
</evidence>
<evidence type="ECO:0000259" key="15">
    <source>
        <dbReference type="Pfam" id="PF00326"/>
    </source>
</evidence>
<dbReference type="FunCoup" id="A0A1Y1UM67">
    <property type="interactions" value="98"/>
</dbReference>